<proteinExistence type="inferred from homology"/>
<feature type="region of interest" description="Disordered" evidence="12">
    <location>
        <begin position="1"/>
        <end position="52"/>
    </location>
</feature>
<dbReference type="PANTHER" id="PTHR24404">
    <property type="entry name" value="ZINC FINGER PROTEIN"/>
    <property type="match status" value="1"/>
</dbReference>
<keyword evidence="7" id="KW-0238">DNA-binding</keyword>
<evidence type="ECO:0000313" key="15">
    <source>
        <dbReference type="Proteomes" id="UP001239994"/>
    </source>
</evidence>
<dbReference type="SUPFAM" id="SSF57667">
    <property type="entry name" value="beta-beta-alpha zinc fingers"/>
    <property type="match status" value="3"/>
</dbReference>
<evidence type="ECO:0000256" key="11">
    <source>
        <dbReference type="PROSITE-ProRule" id="PRU00042"/>
    </source>
</evidence>
<dbReference type="PROSITE" id="PS00028">
    <property type="entry name" value="ZINC_FINGER_C2H2_1"/>
    <property type="match status" value="5"/>
</dbReference>
<protein>
    <recommendedName>
        <fullName evidence="13">C2H2-type domain-containing protein</fullName>
    </recommendedName>
</protein>
<dbReference type="SMART" id="SM00355">
    <property type="entry name" value="ZnF_C2H2"/>
    <property type="match status" value="6"/>
</dbReference>
<feature type="domain" description="C2H2-type" evidence="13">
    <location>
        <begin position="224"/>
        <end position="247"/>
    </location>
</feature>
<evidence type="ECO:0000256" key="3">
    <source>
        <dbReference type="ARBA" id="ARBA00022737"/>
    </source>
</evidence>
<gene>
    <name evidence="14" type="ORF">P4O66_002142</name>
</gene>
<feature type="domain" description="C2H2-type" evidence="13">
    <location>
        <begin position="140"/>
        <end position="167"/>
    </location>
</feature>
<dbReference type="GO" id="GO:0002376">
    <property type="term" value="P:immune system process"/>
    <property type="evidence" value="ECO:0007669"/>
    <property type="project" value="UniProtKB-ARBA"/>
</dbReference>
<evidence type="ECO:0000256" key="2">
    <source>
        <dbReference type="ARBA" id="ARBA00022723"/>
    </source>
</evidence>
<dbReference type="FunFam" id="3.30.160.60:FF:000168">
    <property type="entry name" value="zinc finger protein Eos isoform X1"/>
    <property type="match status" value="1"/>
</dbReference>
<evidence type="ECO:0000256" key="8">
    <source>
        <dbReference type="ARBA" id="ARBA00023163"/>
    </source>
</evidence>
<name>A0AAD8Z3Y4_9TELE</name>
<keyword evidence="6" id="KW-0805">Transcription regulation</keyword>
<accession>A0AAD8Z3Y4</accession>
<evidence type="ECO:0000256" key="6">
    <source>
        <dbReference type="ARBA" id="ARBA00023015"/>
    </source>
</evidence>
<dbReference type="InterPro" id="IPR036236">
    <property type="entry name" value="Znf_C2H2_sf"/>
</dbReference>
<evidence type="ECO:0000256" key="7">
    <source>
        <dbReference type="ARBA" id="ARBA00023125"/>
    </source>
</evidence>
<feature type="domain" description="C2H2-type" evidence="13">
    <location>
        <begin position="196"/>
        <end position="223"/>
    </location>
</feature>
<dbReference type="Pfam" id="PF00096">
    <property type="entry name" value="zf-C2H2"/>
    <property type="match status" value="3"/>
</dbReference>
<keyword evidence="3" id="KW-0677">Repeat</keyword>
<comment type="subcellular location">
    <subcellularLocation>
        <location evidence="1">Nucleus</location>
    </subcellularLocation>
</comment>
<dbReference type="FunFam" id="3.30.160.60:FF:000265">
    <property type="entry name" value="IKAROS family zinc finger 1"/>
    <property type="match status" value="1"/>
</dbReference>
<keyword evidence="4 11" id="KW-0863">Zinc-finger</keyword>
<keyword evidence="8" id="KW-0804">Transcription</keyword>
<keyword evidence="2" id="KW-0479">Metal-binding</keyword>
<evidence type="ECO:0000256" key="1">
    <source>
        <dbReference type="ARBA" id="ARBA00004123"/>
    </source>
</evidence>
<dbReference type="InterPro" id="IPR013087">
    <property type="entry name" value="Znf_C2H2_type"/>
</dbReference>
<evidence type="ECO:0000256" key="10">
    <source>
        <dbReference type="ARBA" id="ARBA00038390"/>
    </source>
</evidence>
<evidence type="ECO:0000256" key="12">
    <source>
        <dbReference type="SAM" id="MobiDB-lite"/>
    </source>
</evidence>
<keyword evidence="5" id="KW-0862">Zinc</keyword>
<evidence type="ECO:0000256" key="5">
    <source>
        <dbReference type="ARBA" id="ARBA00022833"/>
    </source>
</evidence>
<feature type="domain" description="C2H2-type" evidence="13">
    <location>
        <begin position="168"/>
        <end position="195"/>
    </location>
</feature>
<dbReference type="PANTHER" id="PTHR24404:SF36">
    <property type="entry name" value="DNA-BINDING PROTEIN IKAROS"/>
    <property type="match status" value="1"/>
</dbReference>
<evidence type="ECO:0000313" key="14">
    <source>
        <dbReference type="EMBL" id="KAK1791109.1"/>
    </source>
</evidence>
<evidence type="ECO:0000256" key="4">
    <source>
        <dbReference type="ARBA" id="ARBA00022771"/>
    </source>
</evidence>
<reference evidence="14" key="1">
    <citation type="submission" date="2023-03" db="EMBL/GenBank/DDBJ databases">
        <title>Electrophorus voltai genome.</title>
        <authorList>
            <person name="Bian C."/>
        </authorList>
    </citation>
    <scope>NUCLEOTIDE SEQUENCE</scope>
    <source>
        <strain evidence="14">CB-2022</strain>
        <tissue evidence="14">Muscle</tissue>
    </source>
</reference>
<dbReference type="GO" id="GO:0003700">
    <property type="term" value="F:DNA-binding transcription factor activity"/>
    <property type="evidence" value="ECO:0007669"/>
    <property type="project" value="TreeGrafter"/>
</dbReference>
<feature type="region of interest" description="Disordered" evidence="12">
    <location>
        <begin position="393"/>
        <end position="427"/>
    </location>
</feature>
<dbReference type="GO" id="GO:0000978">
    <property type="term" value="F:RNA polymerase II cis-regulatory region sequence-specific DNA binding"/>
    <property type="evidence" value="ECO:0007669"/>
    <property type="project" value="TreeGrafter"/>
</dbReference>
<dbReference type="GO" id="GO:0005634">
    <property type="term" value="C:nucleus"/>
    <property type="evidence" value="ECO:0007669"/>
    <property type="project" value="UniProtKB-SubCell"/>
</dbReference>
<dbReference type="GO" id="GO:0008270">
    <property type="term" value="F:zinc ion binding"/>
    <property type="evidence" value="ECO:0007669"/>
    <property type="project" value="UniProtKB-KW"/>
</dbReference>
<evidence type="ECO:0000259" key="13">
    <source>
        <dbReference type="PROSITE" id="PS50157"/>
    </source>
</evidence>
<dbReference type="Proteomes" id="UP001239994">
    <property type="component" value="Unassembled WGS sequence"/>
</dbReference>
<dbReference type="FunFam" id="3.30.160.60:FF:000080">
    <property type="entry name" value="IKAROS family zinc finger 4"/>
    <property type="match status" value="1"/>
</dbReference>
<dbReference type="FunFam" id="3.30.160.60:FF:000525">
    <property type="entry name" value="IKAROS family zinc finger 1"/>
    <property type="match status" value="1"/>
</dbReference>
<dbReference type="GO" id="GO:0006357">
    <property type="term" value="P:regulation of transcription by RNA polymerase II"/>
    <property type="evidence" value="ECO:0007669"/>
    <property type="project" value="TreeGrafter"/>
</dbReference>
<keyword evidence="15" id="KW-1185">Reference proteome</keyword>
<comment type="caution">
    <text evidence="14">The sequence shown here is derived from an EMBL/GenBank/DDBJ whole genome shotgun (WGS) entry which is preliminary data.</text>
</comment>
<dbReference type="AlphaFoldDB" id="A0AAD8Z3Y4"/>
<evidence type="ECO:0000256" key="9">
    <source>
        <dbReference type="ARBA" id="ARBA00023242"/>
    </source>
</evidence>
<organism evidence="14 15">
    <name type="scientific">Electrophorus voltai</name>
    <dbReference type="NCBI Taxonomy" id="2609070"/>
    <lineage>
        <taxon>Eukaryota</taxon>
        <taxon>Metazoa</taxon>
        <taxon>Chordata</taxon>
        <taxon>Craniata</taxon>
        <taxon>Vertebrata</taxon>
        <taxon>Euteleostomi</taxon>
        <taxon>Actinopterygii</taxon>
        <taxon>Neopterygii</taxon>
        <taxon>Teleostei</taxon>
        <taxon>Ostariophysi</taxon>
        <taxon>Gymnotiformes</taxon>
        <taxon>Gymnotoidei</taxon>
        <taxon>Gymnotidae</taxon>
        <taxon>Electrophorus</taxon>
    </lineage>
</organism>
<dbReference type="PROSITE" id="PS50157">
    <property type="entry name" value="ZINC_FINGER_C2H2_2"/>
    <property type="match status" value="4"/>
</dbReference>
<dbReference type="FunFam" id="3.30.160.60:FF:000073">
    <property type="entry name" value="IKAROS family zinc finger 1"/>
    <property type="match status" value="1"/>
</dbReference>
<dbReference type="EMBL" id="JAROKS010000020">
    <property type="protein sequence ID" value="KAK1791109.1"/>
    <property type="molecule type" value="Genomic_DNA"/>
</dbReference>
<dbReference type="Gene3D" id="3.30.160.60">
    <property type="entry name" value="Classic Zinc Finger"/>
    <property type="match status" value="4"/>
</dbReference>
<dbReference type="InterPro" id="IPR050589">
    <property type="entry name" value="Ikaros_C2H2-ZF"/>
</dbReference>
<keyword evidence="9" id="KW-0539">Nucleus</keyword>
<sequence>METEEAQEMAQIAGRDSPATNEGGEDQEEAMPVPEDLSTSTGLQHNHRSDKPPVSVKFIYLPSFVSEKCDACTIKVEARSDEENGLAADMNGEEEECVAEDLRMLDGSGAKVNGSHAGPDSKPAAAYPTAGGIRLPNGKLKCDICGIVCIGPNVLMVHKRSHTGERPFQCSQCGASFTQKGNLLRHIKLHSGEKPFKCHLCNYACRRRDALTGHLRTHSVGKPHKCAYCGRSYKQRSSLEEHKERCHNYLQCMGLQNSIYPVKEENSQNEQREDLNPAASERALVLDRIASNVAKRKSSMPQKFVGEKRFADLSFESSSGEMIQPHVIDQAINSAISYLGAESLRPLVQTPPGSATDMVVSPIYNLHKSQQVEGNGLSAKDSAAENLLLLSKSKSASSEKDGSPSPSGQDSTDTESNNEDRAAGGGGPTAATAGLIYLTNHMAPGVRNGGLPLVKDEQQRQFEALRAAGMELGMGVAAEGFKVLSSEGEEVRAYRCLHCRVLFLDHVMYTIHMGCHGFRDPFECNLCGYRSQDRYEFSSHITRGEHRY</sequence>
<comment type="similarity">
    <text evidence="10">Belongs to the Ikaros C2H2-type zinc-finger protein family.</text>
</comment>